<dbReference type="EC" id="3.1.3.1" evidence="1"/>
<protein>
    <recommendedName>
        <fullName evidence="1">alkaline phosphatase</fullName>
        <ecNumber evidence="1">3.1.3.1</ecNumber>
    </recommendedName>
</protein>
<keyword evidence="2" id="KW-0479">Metal-binding</keyword>
<name>A0A1B6CIK7_9HEMI</name>
<evidence type="ECO:0000256" key="2">
    <source>
        <dbReference type="PIRSR" id="PIRSR601952-2"/>
    </source>
</evidence>
<dbReference type="InterPro" id="IPR001952">
    <property type="entry name" value="Alkaline_phosphatase"/>
</dbReference>
<evidence type="ECO:0000256" key="3">
    <source>
        <dbReference type="SAM" id="MobiDB-lite"/>
    </source>
</evidence>
<dbReference type="InterPro" id="IPR017850">
    <property type="entry name" value="Alkaline_phosphatase_core_sf"/>
</dbReference>
<dbReference type="Pfam" id="PF00245">
    <property type="entry name" value="Alk_phosphatase"/>
    <property type="match status" value="1"/>
</dbReference>
<feature type="region of interest" description="Disordered" evidence="3">
    <location>
        <begin position="1"/>
        <end position="21"/>
    </location>
</feature>
<keyword evidence="4" id="KW-0472">Membrane</keyword>
<feature type="non-terminal residue" evidence="5">
    <location>
        <position position="1"/>
    </location>
</feature>
<dbReference type="AlphaFoldDB" id="A0A1B6CIK7"/>
<evidence type="ECO:0000256" key="1">
    <source>
        <dbReference type="ARBA" id="ARBA00012647"/>
    </source>
</evidence>
<accession>A0A1B6CIK7</accession>
<comment type="cofactor">
    <cofactor evidence="2">
        <name>Zn(2+)</name>
        <dbReference type="ChEBI" id="CHEBI:29105"/>
    </cofactor>
    <text evidence="2">Binds 2 Zn(2+) ions.</text>
</comment>
<proteinExistence type="predicted"/>
<dbReference type="PANTHER" id="PTHR11596">
    <property type="entry name" value="ALKALINE PHOSPHATASE"/>
    <property type="match status" value="1"/>
</dbReference>
<gene>
    <name evidence="5" type="ORF">g.8229</name>
</gene>
<keyword evidence="4" id="KW-1133">Transmembrane helix</keyword>
<dbReference type="Gene3D" id="3.40.720.10">
    <property type="entry name" value="Alkaline Phosphatase, subunit A"/>
    <property type="match status" value="1"/>
</dbReference>
<evidence type="ECO:0000313" key="5">
    <source>
        <dbReference type="EMBL" id="JAS13241.1"/>
    </source>
</evidence>
<feature type="compositionally biased region" description="Polar residues" evidence="3">
    <location>
        <begin position="12"/>
        <end position="21"/>
    </location>
</feature>
<dbReference type="GO" id="GO:0004035">
    <property type="term" value="F:alkaline phosphatase activity"/>
    <property type="evidence" value="ECO:0007669"/>
    <property type="project" value="UniProtKB-EC"/>
</dbReference>
<dbReference type="PANTHER" id="PTHR11596:SF91">
    <property type="entry name" value="ALKALINE PHOSPHATASE-RELATED"/>
    <property type="match status" value="1"/>
</dbReference>
<sequence>LTYANGPHIEGSHSNNTRHNISLDNRADNDYTFPTIFKMAWETHGGDDVAVFARGPSSHLLVGNYEQTFIPHVMAYAARIGPGNIKDTQMTSSAITPSPTFMWIVMSTFVLILVGFVTAA</sequence>
<reference evidence="5" key="1">
    <citation type="submission" date="2015-12" db="EMBL/GenBank/DDBJ databases">
        <title>De novo transcriptome assembly of four potential Pierce s Disease insect vectors from Arizona vineyards.</title>
        <authorList>
            <person name="Tassone E.E."/>
        </authorList>
    </citation>
    <scope>NUCLEOTIDE SEQUENCE</scope>
</reference>
<dbReference type="GO" id="GO:0046872">
    <property type="term" value="F:metal ion binding"/>
    <property type="evidence" value="ECO:0007669"/>
    <property type="project" value="UniProtKB-KW"/>
</dbReference>
<keyword evidence="4" id="KW-0812">Transmembrane</keyword>
<feature type="binding site" evidence="2">
    <location>
        <position position="44"/>
    </location>
    <ligand>
        <name>Zn(2+)</name>
        <dbReference type="ChEBI" id="CHEBI:29105"/>
        <label>2</label>
    </ligand>
</feature>
<feature type="transmembrane region" description="Helical" evidence="4">
    <location>
        <begin position="100"/>
        <end position="119"/>
    </location>
</feature>
<dbReference type="EMBL" id="GEDC01024057">
    <property type="protein sequence ID" value="JAS13241.1"/>
    <property type="molecule type" value="Transcribed_RNA"/>
</dbReference>
<evidence type="ECO:0000256" key="4">
    <source>
        <dbReference type="SAM" id="Phobius"/>
    </source>
</evidence>
<organism evidence="5">
    <name type="scientific">Clastoptera arizonana</name>
    <name type="common">Arizona spittle bug</name>
    <dbReference type="NCBI Taxonomy" id="38151"/>
    <lineage>
        <taxon>Eukaryota</taxon>
        <taxon>Metazoa</taxon>
        <taxon>Ecdysozoa</taxon>
        <taxon>Arthropoda</taxon>
        <taxon>Hexapoda</taxon>
        <taxon>Insecta</taxon>
        <taxon>Pterygota</taxon>
        <taxon>Neoptera</taxon>
        <taxon>Paraneoptera</taxon>
        <taxon>Hemiptera</taxon>
        <taxon>Auchenorrhyncha</taxon>
        <taxon>Cercopoidea</taxon>
        <taxon>Clastopteridae</taxon>
        <taxon>Clastoptera</taxon>
    </lineage>
</organism>
<keyword evidence="2" id="KW-0862">Zinc</keyword>
<dbReference type="SUPFAM" id="SSF53649">
    <property type="entry name" value="Alkaline phosphatase-like"/>
    <property type="match status" value="1"/>
</dbReference>